<reference evidence="2" key="3">
    <citation type="submission" date="2011-03" db="EMBL/GenBank/DDBJ databases">
        <title>Annotation of Magnaporthe poae ATCC 64411.</title>
        <authorList>
            <person name="Ma L.-J."/>
            <person name="Dead R."/>
            <person name="Young S.K."/>
            <person name="Zeng Q."/>
            <person name="Gargeya S."/>
            <person name="Fitzgerald M."/>
            <person name="Haas B."/>
            <person name="Abouelleil A."/>
            <person name="Alvarado L."/>
            <person name="Arachchi H.M."/>
            <person name="Berlin A."/>
            <person name="Brown A."/>
            <person name="Chapman S.B."/>
            <person name="Chen Z."/>
            <person name="Dunbar C."/>
            <person name="Freedman E."/>
            <person name="Gearin G."/>
            <person name="Gellesch M."/>
            <person name="Goldberg J."/>
            <person name="Griggs A."/>
            <person name="Gujja S."/>
            <person name="Heiman D."/>
            <person name="Howarth C."/>
            <person name="Larson L."/>
            <person name="Lui A."/>
            <person name="MacDonald P.J.P."/>
            <person name="Mehta T."/>
            <person name="Montmayeur A."/>
            <person name="Murphy C."/>
            <person name="Neiman D."/>
            <person name="Pearson M."/>
            <person name="Priest M."/>
            <person name="Roberts A."/>
            <person name="Saif S."/>
            <person name="Shea T."/>
            <person name="Shenoy N."/>
            <person name="Sisk P."/>
            <person name="Stolte C."/>
            <person name="Sykes S."/>
            <person name="Yandava C."/>
            <person name="Wortman J."/>
            <person name="Nusbaum C."/>
            <person name="Birren B."/>
        </authorList>
    </citation>
    <scope>NUCLEOTIDE SEQUENCE</scope>
    <source>
        <strain evidence="2">ATCC 64411</strain>
    </source>
</reference>
<keyword evidence="4" id="KW-1185">Reference proteome</keyword>
<protein>
    <submittedName>
        <fullName evidence="2 3">Uncharacterized protein</fullName>
    </submittedName>
</protein>
<feature type="region of interest" description="Disordered" evidence="1">
    <location>
        <begin position="83"/>
        <end position="105"/>
    </location>
</feature>
<dbReference type="AlphaFoldDB" id="A0A0C4DU10"/>
<evidence type="ECO:0000313" key="4">
    <source>
        <dbReference type="Proteomes" id="UP000011715"/>
    </source>
</evidence>
<evidence type="ECO:0000313" key="2">
    <source>
        <dbReference type="EMBL" id="KLU84399.1"/>
    </source>
</evidence>
<name>A0A0C4DU10_MAGP6</name>
<reference evidence="4" key="2">
    <citation type="submission" date="2010-05" db="EMBL/GenBank/DDBJ databases">
        <title>The genome sequence of Magnaporthe poae strain ATCC 64411.</title>
        <authorList>
            <person name="Ma L.-J."/>
            <person name="Dead R."/>
            <person name="Young S."/>
            <person name="Zeng Q."/>
            <person name="Koehrsen M."/>
            <person name="Alvarado L."/>
            <person name="Berlin A."/>
            <person name="Chapman S.B."/>
            <person name="Chen Z."/>
            <person name="Freedman E."/>
            <person name="Gellesch M."/>
            <person name="Goldberg J."/>
            <person name="Griggs A."/>
            <person name="Gujja S."/>
            <person name="Heilman E.R."/>
            <person name="Heiman D."/>
            <person name="Hepburn T."/>
            <person name="Howarth C."/>
            <person name="Jen D."/>
            <person name="Larson L."/>
            <person name="Mehta T."/>
            <person name="Neiman D."/>
            <person name="Pearson M."/>
            <person name="Roberts A."/>
            <person name="Saif S."/>
            <person name="Shea T."/>
            <person name="Shenoy N."/>
            <person name="Sisk P."/>
            <person name="Stolte C."/>
            <person name="Sykes S."/>
            <person name="Walk T."/>
            <person name="White J."/>
            <person name="Yandava C."/>
            <person name="Haas B."/>
            <person name="Nusbaum C."/>
            <person name="Birren B."/>
        </authorList>
    </citation>
    <scope>NUCLEOTIDE SEQUENCE [LARGE SCALE GENOMIC DNA]</scope>
    <source>
        <strain evidence="4">ATCC 64411 / 73-15</strain>
    </source>
</reference>
<organism evidence="3 4">
    <name type="scientific">Magnaporthiopsis poae (strain ATCC 64411 / 73-15)</name>
    <name type="common">Kentucky bluegrass fungus</name>
    <name type="synonym">Magnaporthe poae</name>
    <dbReference type="NCBI Taxonomy" id="644358"/>
    <lineage>
        <taxon>Eukaryota</taxon>
        <taxon>Fungi</taxon>
        <taxon>Dikarya</taxon>
        <taxon>Ascomycota</taxon>
        <taxon>Pezizomycotina</taxon>
        <taxon>Sordariomycetes</taxon>
        <taxon>Sordariomycetidae</taxon>
        <taxon>Magnaporthales</taxon>
        <taxon>Magnaporthaceae</taxon>
        <taxon>Magnaporthiopsis</taxon>
    </lineage>
</organism>
<dbReference type="VEuPathDB" id="FungiDB:MAPG_03442"/>
<dbReference type="Proteomes" id="UP000011715">
    <property type="component" value="Unassembled WGS sequence"/>
</dbReference>
<reference evidence="3" key="4">
    <citation type="journal article" date="2015" name="G3 (Bethesda)">
        <title>Genome sequences of three phytopathogenic species of the Magnaporthaceae family of fungi.</title>
        <authorList>
            <person name="Okagaki L.H."/>
            <person name="Nunes C.C."/>
            <person name="Sailsbery J."/>
            <person name="Clay B."/>
            <person name="Brown D."/>
            <person name="John T."/>
            <person name="Oh Y."/>
            <person name="Young N."/>
            <person name="Fitzgerald M."/>
            <person name="Haas B.J."/>
            <person name="Zeng Q."/>
            <person name="Young S."/>
            <person name="Adiconis X."/>
            <person name="Fan L."/>
            <person name="Levin J.Z."/>
            <person name="Mitchell T.K."/>
            <person name="Okubara P.A."/>
            <person name="Farman M.L."/>
            <person name="Kohn L.M."/>
            <person name="Birren B."/>
            <person name="Ma L.-J."/>
            <person name="Dean R.A."/>
        </authorList>
    </citation>
    <scope>NUCLEOTIDE SEQUENCE</scope>
    <source>
        <strain evidence="3">ATCC 64411 / 73-15</strain>
    </source>
</reference>
<sequence>MAAKVPQPVRAALAAQDHNDGPCTRYCINVCRSGLRPSGRGIFEPDRQPGEACPTLHPTHMSSKIALSAGTLRNSLVTEWDDEGLPSPGLRRPKRLHGRADFPIL</sequence>
<dbReference type="EMBL" id="ADBL01000823">
    <property type="status" value="NOT_ANNOTATED_CDS"/>
    <property type="molecule type" value="Genomic_DNA"/>
</dbReference>
<reference evidence="2" key="1">
    <citation type="submission" date="2010-05" db="EMBL/GenBank/DDBJ databases">
        <title>The Genome Sequence of Magnaporthe poae strain ATCC 64411.</title>
        <authorList>
            <consortium name="The Broad Institute Genome Sequencing Platform"/>
            <consortium name="Broad Institute Genome Sequencing Center for Infectious Disease"/>
            <person name="Ma L.-J."/>
            <person name="Dead R."/>
            <person name="Young S."/>
            <person name="Zeng Q."/>
            <person name="Koehrsen M."/>
            <person name="Alvarado L."/>
            <person name="Berlin A."/>
            <person name="Chapman S.B."/>
            <person name="Chen Z."/>
            <person name="Freedman E."/>
            <person name="Gellesch M."/>
            <person name="Goldberg J."/>
            <person name="Griggs A."/>
            <person name="Gujja S."/>
            <person name="Heilman E.R."/>
            <person name="Heiman D."/>
            <person name="Hepburn T."/>
            <person name="Howarth C."/>
            <person name="Jen D."/>
            <person name="Larson L."/>
            <person name="Mehta T."/>
            <person name="Neiman D."/>
            <person name="Pearson M."/>
            <person name="Roberts A."/>
            <person name="Saif S."/>
            <person name="Shea T."/>
            <person name="Shenoy N."/>
            <person name="Sisk P."/>
            <person name="Stolte C."/>
            <person name="Sykes S."/>
            <person name="Walk T."/>
            <person name="White J."/>
            <person name="Yandava C."/>
            <person name="Haas B."/>
            <person name="Nusbaum C."/>
            <person name="Birren B."/>
        </authorList>
    </citation>
    <scope>NUCLEOTIDE SEQUENCE</scope>
    <source>
        <strain evidence="2">ATCC 64411</strain>
    </source>
</reference>
<evidence type="ECO:0000313" key="3">
    <source>
        <dbReference type="EnsemblFungi" id="MAPG_03442T0"/>
    </source>
</evidence>
<accession>A0A0C4DU10</accession>
<reference evidence="3" key="5">
    <citation type="submission" date="2015-06" db="UniProtKB">
        <authorList>
            <consortium name="EnsemblFungi"/>
        </authorList>
    </citation>
    <scope>IDENTIFICATION</scope>
    <source>
        <strain evidence="3">ATCC 64411</strain>
    </source>
</reference>
<gene>
    <name evidence="2" type="ORF">MAPG_03442</name>
</gene>
<dbReference type="EnsemblFungi" id="MAPG_03442T0">
    <property type="protein sequence ID" value="MAPG_03442T0"/>
    <property type="gene ID" value="MAPG_03442"/>
</dbReference>
<evidence type="ECO:0000256" key="1">
    <source>
        <dbReference type="SAM" id="MobiDB-lite"/>
    </source>
</evidence>
<dbReference type="EMBL" id="GL876967">
    <property type="protein sequence ID" value="KLU84399.1"/>
    <property type="molecule type" value="Genomic_DNA"/>
</dbReference>
<proteinExistence type="predicted"/>